<evidence type="ECO:0000256" key="1">
    <source>
        <dbReference type="SAM" id="Phobius"/>
    </source>
</evidence>
<feature type="transmembrane region" description="Helical" evidence="1">
    <location>
        <begin position="189"/>
        <end position="208"/>
    </location>
</feature>
<dbReference type="PANTHER" id="PTHR22911:SF137">
    <property type="entry name" value="SOLUTE CARRIER FAMILY 35 MEMBER G2-RELATED"/>
    <property type="match status" value="1"/>
</dbReference>
<dbReference type="AlphaFoldDB" id="F3Z3U9"/>
<name>F3Z3U9_DESAF</name>
<feature type="transmembrane region" description="Helical" evidence="1">
    <location>
        <begin position="92"/>
        <end position="114"/>
    </location>
</feature>
<dbReference type="SUPFAM" id="SSF103481">
    <property type="entry name" value="Multidrug resistance efflux transporter EmrE"/>
    <property type="match status" value="2"/>
</dbReference>
<dbReference type="Proteomes" id="UP000007844">
    <property type="component" value="Chromosome"/>
</dbReference>
<feature type="domain" description="EamA" evidence="2">
    <location>
        <begin position="161"/>
        <end position="290"/>
    </location>
</feature>
<dbReference type="KEGG" id="daf:Desaf_3274"/>
<dbReference type="InterPro" id="IPR000620">
    <property type="entry name" value="EamA_dom"/>
</dbReference>
<dbReference type="HOGENOM" id="CLU_060016_1_0_7"/>
<dbReference type="STRING" id="690850.Desaf_3274"/>
<evidence type="ECO:0000313" key="3">
    <source>
        <dbReference type="EMBL" id="EGJ51564.1"/>
    </source>
</evidence>
<feature type="transmembrane region" description="Helical" evidence="1">
    <location>
        <begin position="220"/>
        <end position="243"/>
    </location>
</feature>
<evidence type="ECO:0000259" key="2">
    <source>
        <dbReference type="Pfam" id="PF00892"/>
    </source>
</evidence>
<dbReference type="GO" id="GO:0016020">
    <property type="term" value="C:membrane"/>
    <property type="evidence" value="ECO:0007669"/>
    <property type="project" value="InterPro"/>
</dbReference>
<evidence type="ECO:0000313" key="4">
    <source>
        <dbReference type="Proteomes" id="UP000007844"/>
    </source>
</evidence>
<gene>
    <name evidence="3" type="ORF">Desaf_3274</name>
</gene>
<feature type="transmembrane region" description="Helical" evidence="1">
    <location>
        <begin position="161"/>
        <end position="177"/>
    </location>
</feature>
<keyword evidence="1" id="KW-0472">Membrane</keyword>
<keyword evidence="1" id="KW-1133">Transmembrane helix</keyword>
<dbReference type="PANTHER" id="PTHR22911">
    <property type="entry name" value="ACYL-MALONYL CONDENSING ENZYME-RELATED"/>
    <property type="match status" value="1"/>
</dbReference>
<accession>F3Z3U9</accession>
<reference evidence="3 4" key="1">
    <citation type="journal article" date="2011" name="J. Bacteriol.">
        <title>Genome sequence of the mercury-methylating and pleomorphic Desulfovibrio africanus Strain Walvis Bay.</title>
        <authorList>
            <person name="Brown S.D."/>
            <person name="Wall J.D."/>
            <person name="Kucken A.M."/>
            <person name="Gilmour C.C."/>
            <person name="Podar M."/>
            <person name="Brandt C.C."/>
            <person name="Teshima H."/>
            <person name="Detter J.C."/>
            <person name="Han C.S."/>
            <person name="Land M.L."/>
            <person name="Lucas S."/>
            <person name="Han J."/>
            <person name="Pennacchio L."/>
            <person name="Nolan M."/>
            <person name="Pitluck S."/>
            <person name="Woyke T."/>
            <person name="Goodwin L."/>
            <person name="Palumbo A.V."/>
            <person name="Elias D.A."/>
        </authorList>
    </citation>
    <scope>NUCLEOTIDE SEQUENCE [LARGE SCALE GENOMIC DNA]</scope>
    <source>
        <strain evidence="3 4">Walvis Bay</strain>
    </source>
</reference>
<dbReference type="eggNOG" id="COG2510">
    <property type="taxonomic scope" value="Bacteria"/>
</dbReference>
<feature type="transmembrane region" description="Helical" evidence="1">
    <location>
        <begin position="121"/>
        <end position="141"/>
    </location>
</feature>
<keyword evidence="4" id="KW-1185">Reference proteome</keyword>
<protein>
    <recommendedName>
        <fullName evidence="2">EamA domain-containing protein</fullName>
    </recommendedName>
</protein>
<organism evidence="3 4">
    <name type="scientific">Desulfocurvibacter africanus subsp. africanus str. Walvis Bay</name>
    <dbReference type="NCBI Taxonomy" id="690850"/>
    <lineage>
        <taxon>Bacteria</taxon>
        <taxon>Pseudomonadati</taxon>
        <taxon>Thermodesulfobacteriota</taxon>
        <taxon>Desulfovibrionia</taxon>
        <taxon>Desulfovibrionales</taxon>
        <taxon>Desulfovibrionaceae</taxon>
        <taxon>Desulfocurvibacter</taxon>
    </lineage>
</organism>
<dbReference type="EMBL" id="CP003221">
    <property type="protein sequence ID" value="EGJ51564.1"/>
    <property type="molecule type" value="Genomic_DNA"/>
</dbReference>
<feature type="transmembrane region" description="Helical" evidence="1">
    <location>
        <begin position="274"/>
        <end position="292"/>
    </location>
</feature>
<feature type="transmembrane region" description="Helical" evidence="1">
    <location>
        <begin position="65"/>
        <end position="86"/>
    </location>
</feature>
<dbReference type="Pfam" id="PF00892">
    <property type="entry name" value="EamA"/>
    <property type="match status" value="2"/>
</dbReference>
<feature type="transmembrane region" description="Helical" evidence="1">
    <location>
        <begin position="34"/>
        <end position="53"/>
    </location>
</feature>
<proteinExistence type="predicted"/>
<dbReference type="RefSeq" id="WP_014261189.1">
    <property type="nucleotide sequence ID" value="NC_016629.1"/>
</dbReference>
<feature type="domain" description="EamA" evidence="2">
    <location>
        <begin position="8"/>
        <end position="137"/>
    </location>
</feature>
<dbReference type="InterPro" id="IPR037185">
    <property type="entry name" value="EmrE-like"/>
</dbReference>
<dbReference type="Gene3D" id="1.10.3730.20">
    <property type="match status" value="1"/>
</dbReference>
<keyword evidence="1" id="KW-0812">Transmembrane</keyword>
<sequence length="293" mass="31863">MHWFPASLTVAFLAASEAALLKKFFGRERPLQMAALPMLYILPVFLPLLAFMLASGRSLAAPAEFWWITAALVPLNSLGLLLQFAAVNLSPLSLTMPLLSFTPAFVVLVGYAWLNETVSPAGMAGIMAIVAGSYVLNLGSFRRNDVLAPFKALFREPGSRMMLWASLIYALCAVMGKRQVQLMDPFFSAVVFWCLAAPFILLTLRLTGHIHIRPMLRRPTLGLAVGLAMSGHFLLHMYAVALIQTAYMISIKRLSGLFSVLLGMAMFGERKVGPQLAGSLLMFLGVLGLTLGG</sequence>